<dbReference type="EMBL" id="ANIY01005259">
    <property type="protein sequence ID" value="ETP27979.1"/>
    <property type="molecule type" value="Genomic_DNA"/>
</dbReference>
<proteinExistence type="predicted"/>
<dbReference type="Proteomes" id="UP000018948">
    <property type="component" value="Unassembled WGS sequence"/>
</dbReference>
<organism evidence="1 2">
    <name type="scientific">Phytophthora nicotianae P10297</name>
    <dbReference type="NCBI Taxonomy" id="1317064"/>
    <lineage>
        <taxon>Eukaryota</taxon>
        <taxon>Sar</taxon>
        <taxon>Stramenopiles</taxon>
        <taxon>Oomycota</taxon>
        <taxon>Peronosporomycetes</taxon>
        <taxon>Peronosporales</taxon>
        <taxon>Peronosporaceae</taxon>
        <taxon>Phytophthora</taxon>
    </lineage>
</organism>
<accession>W2Y1B1</accession>
<dbReference type="AlphaFoldDB" id="W2Y1B1"/>
<name>W2Y1B1_PHYNI</name>
<sequence>MGENTEQRARVELKSLKRGTFIMVGIPNDDAKISPMLVVAKCNASALIVLFKSLGLWPHVLHFNAIWASPVPHVALTRPVVAVRVACVQLTRPVPLMHPIIIWTGYTVVHTTTDPLHAFIQHRVFQDSVGCKQLIVPCRGDPGALCISKCALILSCRLQFVLEYVVIGFVSSSPSSPHFHQWFTRADAASTTAPAVVPSVSNPTSHSYSSCELIVCALPVEEDIFKAQDTTSDTHQGDEDLDNCLGVHFTQEFKNKPPGD</sequence>
<protein>
    <submittedName>
        <fullName evidence="1">Uncharacterized protein</fullName>
    </submittedName>
</protein>
<evidence type="ECO:0000313" key="2">
    <source>
        <dbReference type="Proteomes" id="UP000018948"/>
    </source>
</evidence>
<comment type="caution">
    <text evidence="1">The sequence shown here is derived from an EMBL/GenBank/DDBJ whole genome shotgun (WGS) entry which is preliminary data.</text>
</comment>
<gene>
    <name evidence="1" type="ORF">F442_22741</name>
</gene>
<reference evidence="1 2" key="1">
    <citation type="submission" date="2013-11" db="EMBL/GenBank/DDBJ databases">
        <title>The Genome Sequence of Phytophthora parasitica P10297.</title>
        <authorList>
            <consortium name="The Broad Institute Genomics Platform"/>
            <person name="Russ C."/>
            <person name="Tyler B."/>
            <person name="Panabieres F."/>
            <person name="Shan W."/>
            <person name="Tripathy S."/>
            <person name="Grunwald N."/>
            <person name="Machado M."/>
            <person name="Johnson C.S."/>
            <person name="Walker B."/>
            <person name="Young S.K."/>
            <person name="Zeng Q."/>
            <person name="Gargeya S."/>
            <person name="Fitzgerald M."/>
            <person name="Haas B."/>
            <person name="Abouelleil A."/>
            <person name="Allen A.W."/>
            <person name="Alvarado L."/>
            <person name="Arachchi H.M."/>
            <person name="Berlin A.M."/>
            <person name="Chapman S.B."/>
            <person name="Gainer-Dewar J."/>
            <person name="Goldberg J."/>
            <person name="Griggs A."/>
            <person name="Gujja S."/>
            <person name="Hansen M."/>
            <person name="Howarth C."/>
            <person name="Imamovic A."/>
            <person name="Ireland A."/>
            <person name="Larimer J."/>
            <person name="McCowan C."/>
            <person name="Murphy C."/>
            <person name="Pearson M."/>
            <person name="Poon T.W."/>
            <person name="Priest M."/>
            <person name="Roberts A."/>
            <person name="Saif S."/>
            <person name="Shea T."/>
            <person name="Sisk P."/>
            <person name="Sykes S."/>
            <person name="Wortman J."/>
            <person name="Nusbaum C."/>
            <person name="Birren B."/>
        </authorList>
    </citation>
    <scope>NUCLEOTIDE SEQUENCE [LARGE SCALE GENOMIC DNA]</scope>
    <source>
        <strain evidence="1 2">P10297</strain>
    </source>
</reference>
<evidence type="ECO:0000313" key="1">
    <source>
        <dbReference type="EMBL" id="ETP27979.1"/>
    </source>
</evidence>